<protein>
    <submittedName>
        <fullName evidence="2">Uncharacterized protein</fullName>
    </submittedName>
</protein>
<evidence type="ECO:0000313" key="3">
    <source>
        <dbReference type="Proteomes" id="UP000824334"/>
    </source>
</evidence>
<keyword evidence="3" id="KW-1185">Reference proteome</keyword>
<proteinExistence type="predicted"/>
<keyword evidence="1" id="KW-0812">Transmembrane</keyword>
<accession>A0ABX8TIQ7</accession>
<keyword evidence="1" id="KW-1133">Transmembrane helix</keyword>
<keyword evidence="1" id="KW-0472">Membrane</keyword>
<dbReference type="RefSeq" id="WP_219353725.1">
    <property type="nucleotide sequence ID" value="NZ_CP080034.1"/>
</dbReference>
<gene>
    <name evidence="2" type="ORF">KWG56_03410</name>
</gene>
<dbReference type="Proteomes" id="UP000824334">
    <property type="component" value="Chromosome"/>
</dbReference>
<organism evidence="2 3">
    <name type="scientific">Brevundimonas nasdae</name>
    <dbReference type="NCBI Taxonomy" id="172043"/>
    <lineage>
        <taxon>Bacteria</taxon>
        <taxon>Pseudomonadati</taxon>
        <taxon>Pseudomonadota</taxon>
        <taxon>Alphaproteobacteria</taxon>
        <taxon>Caulobacterales</taxon>
        <taxon>Caulobacteraceae</taxon>
        <taxon>Brevundimonas</taxon>
    </lineage>
</organism>
<reference evidence="2 3" key="1">
    <citation type="submission" date="2021-07" db="EMBL/GenBank/DDBJ databases">
        <title>Isolation and characterization of bacteria from a gold mining with a capacity of golden bioaccumulation.</title>
        <authorList>
            <person name="Yang X.J."/>
        </authorList>
    </citation>
    <scope>NUCLEOTIDE SEQUENCE [LARGE SCALE GENOMIC DNA]</scope>
    <source>
        <strain evidence="2 3">Au29</strain>
    </source>
</reference>
<evidence type="ECO:0000313" key="2">
    <source>
        <dbReference type="EMBL" id="QYC11071.1"/>
    </source>
</evidence>
<dbReference type="EMBL" id="CP080034">
    <property type="protein sequence ID" value="QYC11071.1"/>
    <property type="molecule type" value="Genomic_DNA"/>
</dbReference>
<evidence type="ECO:0000256" key="1">
    <source>
        <dbReference type="SAM" id="Phobius"/>
    </source>
</evidence>
<name>A0ABX8TIQ7_9CAUL</name>
<dbReference type="GeneID" id="94374298"/>
<sequence>MTNGKINDHCSNNAGPGADPCLACRSEVRRKTVTRHASANHSRNKLLFWGALMSSLIGWAPLLAGLISAAAASAFGCEVNEAYARPCMVMGADISDALYTGFMSMFLLIFTAPVIVISITLWIILAVSRMRPPPDAPGGANT</sequence>
<feature type="transmembrane region" description="Helical" evidence="1">
    <location>
        <begin position="98"/>
        <end position="125"/>
    </location>
</feature>
<feature type="transmembrane region" description="Helical" evidence="1">
    <location>
        <begin position="46"/>
        <end position="71"/>
    </location>
</feature>